<gene>
    <name evidence="1" type="ORF">BU23DRAFT_429318</name>
</gene>
<keyword evidence="2" id="KW-1185">Reference proteome</keyword>
<dbReference type="Proteomes" id="UP000800036">
    <property type="component" value="Unassembled WGS sequence"/>
</dbReference>
<evidence type="ECO:0000313" key="1">
    <source>
        <dbReference type="EMBL" id="KAF1969852.1"/>
    </source>
</evidence>
<accession>A0A6A5V1C8</accession>
<sequence length="166" mass="18167">IRQVYKNFVDANPDGTGADVNGNIIVSSTDYWKPTPEQSDGVGDGNTPFCSLSKDGKTGTAYYKKNPDNANKPSMHFCDKVWDRSDLAGLTADNCAALGDHVSTVAWTKNFIGANVLHEFMHYPKIGKAAIGDQIGDVIYDAWQCRLLAVDPDVNRRKRTLVNADT</sequence>
<dbReference type="InterPro" id="IPR024079">
    <property type="entry name" value="MetalloPept_cat_dom_sf"/>
</dbReference>
<protein>
    <recommendedName>
        <fullName evidence="3">Lysine-specific metallo-endopeptidase domain-containing protein</fullName>
    </recommendedName>
</protein>
<reference evidence="1" key="1">
    <citation type="journal article" date="2020" name="Stud. Mycol.">
        <title>101 Dothideomycetes genomes: a test case for predicting lifestyles and emergence of pathogens.</title>
        <authorList>
            <person name="Haridas S."/>
            <person name="Albert R."/>
            <person name="Binder M."/>
            <person name="Bloem J."/>
            <person name="Labutti K."/>
            <person name="Salamov A."/>
            <person name="Andreopoulos B."/>
            <person name="Baker S."/>
            <person name="Barry K."/>
            <person name="Bills G."/>
            <person name="Bluhm B."/>
            <person name="Cannon C."/>
            <person name="Castanera R."/>
            <person name="Culley D."/>
            <person name="Daum C."/>
            <person name="Ezra D."/>
            <person name="Gonzalez J."/>
            <person name="Henrissat B."/>
            <person name="Kuo A."/>
            <person name="Liang C."/>
            <person name="Lipzen A."/>
            <person name="Lutzoni F."/>
            <person name="Magnuson J."/>
            <person name="Mondo S."/>
            <person name="Nolan M."/>
            <person name="Ohm R."/>
            <person name="Pangilinan J."/>
            <person name="Park H.-J."/>
            <person name="Ramirez L."/>
            <person name="Alfaro M."/>
            <person name="Sun H."/>
            <person name="Tritt A."/>
            <person name="Yoshinaga Y."/>
            <person name="Zwiers L.-H."/>
            <person name="Turgeon B."/>
            <person name="Goodwin S."/>
            <person name="Spatafora J."/>
            <person name="Crous P."/>
            <person name="Grigoriev I."/>
        </authorList>
    </citation>
    <scope>NUCLEOTIDE SEQUENCE</scope>
    <source>
        <strain evidence="1">CBS 107.79</strain>
    </source>
</reference>
<dbReference type="GO" id="GO:0008237">
    <property type="term" value="F:metallopeptidase activity"/>
    <property type="evidence" value="ECO:0007669"/>
    <property type="project" value="InterPro"/>
</dbReference>
<organism evidence="1 2">
    <name type="scientific">Bimuria novae-zelandiae CBS 107.79</name>
    <dbReference type="NCBI Taxonomy" id="1447943"/>
    <lineage>
        <taxon>Eukaryota</taxon>
        <taxon>Fungi</taxon>
        <taxon>Dikarya</taxon>
        <taxon>Ascomycota</taxon>
        <taxon>Pezizomycotina</taxon>
        <taxon>Dothideomycetes</taxon>
        <taxon>Pleosporomycetidae</taxon>
        <taxon>Pleosporales</taxon>
        <taxon>Massarineae</taxon>
        <taxon>Didymosphaeriaceae</taxon>
        <taxon>Bimuria</taxon>
    </lineage>
</organism>
<feature type="non-terminal residue" evidence="1">
    <location>
        <position position="166"/>
    </location>
</feature>
<name>A0A6A5V1C8_9PLEO</name>
<dbReference type="OrthoDB" id="3771317at2759"/>
<feature type="non-terminal residue" evidence="1">
    <location>
        <position position="1"/>
    </location>
</feature>
<evidence type="ECO:0008006" key="3">
    <source>
        <dbReference type="Google" id="ProtNLM"/>
    </source>
</evidence>
<proteinExistence type="predicted"/>
<evidence type="ECO:0000313" key="2">
    <source>
        <dbReference type="Proteomes" id="UP000800036"/>
    </source>
</evidence>
<dbReference type="Gene3D" id="3.40.390.10">
    <property type="entry name" value="Collagenase (Catalytic Domain)"/>
    <property type="match status" value="1"/>
</dbReference>
<dbReference type="AlphaFoldDB" id="A0A6A5V1C8"/>
<dbReference type="EMBL" id="ML976705">
    <property type="protein sequence ID" value="KAF1969852.1"/>
    <property type="molecule type" value="Genomic_DNA"/>
</dbReference>